<evidence type="ECO:0000256" key="6">
    <source>
        <dbReference type="ARBA" id="ARBA00023136"/>
    </source>
</evidence>
<evidence type="ECO:0000256" key="4">
    <source>
        <dbReference type="ARBA" id="ARBA00022968"/>
    </source>
</evidence>
<dbReference type="EMBL" id="NKXS01004565">
    <property type="protein sequence ID" value="PIN05967.1"/>
    <property type="molecule type" value="Genomic_DNA"/>
</dbReference>
<feature type="region of interest" description="Disordered" evidence="7">
    <location>
        <begin position="237"/>
        <end position="263"/>
    </location>
</feature>
<sequence length="331" mass="37651">MFSLSTTIDAKLAQMGCDIFQGNWVLDRSYPLYDSGQCPFIESQFDCQKNGRPDKEYMKYKWQPTGCTLSRFNGVDFLRKLKGKKLMFVGDSLSLNQWQSLTCMLHVALPYAKYTSRTIKGLSTFTFPDYDVSLMFCRNAFLVDIVNEPRGSVLRLDSIGNGKIWRGTDVLIFDTWHWWLHTGRKQPWDWIVDGKSIVKDMNRLVAYEKALNTWAKWVDSNVDPTKTQVFFQGVSPDHASGQGSSGTTCAGQTRPLKGPGSPHPAEVVLEKILREMGKPVFLLNTTRLSQLRIDGHPSVYGHGGHRDMDCSHWCLSGVPDIWNEFLYAMLK</sequence>
<proteinExistence type="inferred from homology"/>
<keyword evidence="6" id="KW-0472">Membrane</keyword>
<protein>
    <submittedName>
        <fullName evidence="10">Uncharacterized protein</fullName>
    </submittedName>
</protein>
<reference evidence="11" key="1">
    <citation type="journal article" date="2018" name="Gigascience">
        <title>Genome assembly of the Pink Ipe (Handroanthus impetiginosus, Bignoniaceae), a highly valued, ecologically keystone Neotropical timber forest tree.</title>
        <authorList>
            <person name="Silva-Junior O.B."/>
            <person name="Grattapaglia D."/>
            <person name="Novaes E."/>
            <person name="Collevatti R.G."/>
        </authorList>
    </citation>
    <scope>NUCLEOTIDE SEQUENCE [LARGE SCALE GENOMIC DNA]</scope>
    <source>
        <strain evidence="11">cv. UFG-1</strain>
    </source>
</reference>
<comment type="subcellular location">
    <subcellularLocation>
        <location evidence="1">Membrane</location>
        <topology evidence="1">Single-pass membrane protein</topology>
    </subcellularLocation>
</comment>
<evidence type="ECO:0000256" key="3">
    <source>
        <dbReference type="ARBA" id="ARBA00022692"/>
    </source>
</evidence>
<keyword evidence="5" id="KW-1133">Transmembrane helix</keyword>
<dbReference type="InterPro" id="IPR026057">
    <property type="entry name" value="TBL_C"/>
</dbReference>
<evidence type="ECO:0000259" key="8">
    <source>
        <dbReference type="Pfam" id="PF13839"/>
    </source>
</evidence>
<evidence type="ECO:0000256" key="7">
    <source>
        <dbReference type="SAM" id="MobiDB-lite"/>
    </source>
</evidence>
<evidence type="ECO:0000313" key="11">
    <source>
        <dbReference type="Proteomes" id="UP000231279"/>
    </source>
</evidence>
<comment type="caution">
    <text evidence="10">The sequence shown here is derived from an EMBL/GenBank/DDBJ whole genome shotgun (WGS) entry which is preliminary data.</text>
</comment>
<dbReference type="GO" id="GO:0016413">
    <property type="term" value="F:O-acetyltransferase activity"/>
    <property type="evidence" value="ECO:0007669"/>
    <property type="project" value="InterPro"/>
</dbReference>
<feature type="domain" description="Trichome birefringence-like C-terminal" evidence="8">
    <location>
        <begin position="69"/>
        <end position="329"/>
    </location>
</feature>
<dbReference type="InterPro" id="IPR029962">
    <property type="entry name" value="TBL"/>
</dbReference>
<evidence type="ECO:0000313" key="10">
    <source>
        <dbReference type="EMBL" id="PIN05967.1"/>
    </source>
</evidence>
<evidence type="ECO:0000256" key="5">
    <source>
        <dbReference type="ARBA" id="ARBA00022989"/>
    </source>
</evidence>
<comment type="similarity">
    <text evidence="2">Belongs to the PC-esterase family. TBL subfamily.</text>
</comment>
<organism evidence="10 11">
    <name type="scientific">Handroanthus impetiginosus</name>
    <dbReference type="NCBI Taxonomy" id="429701"/>
    <lineage>
        <taxon>Eukaryota</taxon>
        <taxon>Viridiplantae</taxon>
        <taxon>Streptophyta</taxon>
        <taxon>Embryophyta</taxon>
        <taxon>Tracheophyta</taxon>
        <taxon>Spermatophyta</taxon>
        <taxon>Magnoliopsida</taxon>
        <taxon>eudicotyledons</taxon>
        <taxon>Gunneridae</taxon>
        <taxon>Pentapetalae</taxon>
        <taxon>asterids</taxon>
        <taxon>lamiids</taxon>
        <taxon>Lamiales</taxon>
        <taxon>Bignoniaceae</taxon>
        <taxon>Crescentiina</taxon>
        <taxon>Tabebuia alliance</taxon>
        <taxon>Handroanthus</taxon>
    </lineage>
</organism>
<accession>A0A2G9GKY7</accession>
<dbReference type="Proteomes" id="UP000231279">
    <property type="component" value="Unassembled WGS sequence"/>
</dbReference>
<dbReference type="Pfam" id="PF14416">
    <property type="entry name" value="PMR5N"/>
    <property type="match status" value="1"/>
</dbReference>
<dbReference type="OrthoDB" id="630188at2759"/>
<evidence type="ECO:0000259" key="9">
    <source>
        <dbReference type="Pfam" id="PF14416"/>
    </source>
</evidence>
<dbReference type="AlphaFoldDB" id="A0A2G9GKY7"/>
<dbReference type="PANTHER" id="PTHR32285">
    <property type="entry name" value="PROTEIN TRICHOME BIREFRINGENCE-LIKE 9-RELATED"/>
    <property type="match status" value="1"/>
</dbReference>
<dbReference type="Pfam" id="PF13839">
    <property type="entry name" value="PC-Esterase"/>
    <property type="match status" value="1"/>
</dbReference>
<evidence type="ECO:0000256" key="2">
    <source>
        <dbReference type="ARBA" id="ARBA00007727"/>
    </source>
</evidence>
<dbReference type="PANTHER" id="PTHR32285:SF372">
    <property type="entry name" value="PROTEIN TRICHOME BIREFRINGENCE-LIKE 43"/>
    <property type="match status" value="1"/>
</dbReference>
<dbReference type="GO" id="GO:0016020">
    <property type="term" value="C:membrane"/>
    <property type="evidence" value="ECO:0007669"/>
    <property type="project" value="UniProtKB-SubCell"/>
</dbReference>
<feature type="domain" description="Trichome birefringence-like N-terminal" evidence="9">
    <location>
        <begin position="16"/>
        <end position="67"/>
    </location>
</feature>
<keyword evidence="4" id="KW-0735">Signal-anchor</keyword>
<keyword evidence="11" id="KW-1185">Reference proteome</keyword>
<name>A0A2G9GKY7_9LAMI</name>
<keyword evidence="3" id="KW-0812">Transmembrane</keyword>
<dbReference type="GO" id="GO:0005794">
    <property type="term" value="C:Golgi apparatus"/>
    <property type="evidence" value="ECO:0007669"/>
    <property type="project" value="TreeGrafter"/>
</dbReference>
<feature type="compositionally biased region" description="Polar residues" evidence="7">
    <location>
        <begin position="241"/>
        <end position="251"/>
    </location>
</feature>
<evidence type="ECO:0000256" key="1">
    <source>
        <dbReference type="ARBA" id="ARBA00004167"/>
    </source>
</evidence>
<gene>
    <name evidence="10" type="ORF">CDL12_21491</name>
</gene>
<dbReference type="InterPro" id="IPR025846">
    <property type="entry name" value="TBL_N"/>
</dbReference>